<evidence type="ECO:0000256" key="2">
    <source>
        <dbReference type="ARBA" id="ARBA00004496"/>
    </source>
</evidence>
<dbReference type="GO" id="GO:0006397">
    <property type="term" value="P:mRNA processing"/>
    <property type="evidence" value="ECO:0007669"/>
    <property type="project" value="UniProtKB-KW"/>
</dbReference>
<keyword evidence="5" id="KW-0507">mRNA processing</keyword>
<evidence type="ECO:0000256" key="1">
    <source>
        <dbReference type="ARBA" id="ARBA00004123"/>
    </source>
</evidence>
<feature type="region of interest" description="Disordered" evidence="9">
    <location>
        <begin position="313"/>
        <end position="353"/>
    </location>
</feature>
<dbReference type="InterPro" id="IPR053822">
    <property type="entry name" value="SDE2-like_dom"/>
</dbReference>
<evidence type="ECO:0000256" key="7">
    <source>
        <dbReference type="ARBA" id="ARBA00023242"/>
    </source>
</evidence>
<accession>A0A7S0SFS1</accession>
<evidence type="ECO:0000313" key="12">
    <source>
        <dbReference type="EMBL" id="CAD8703532.1"/>
    </source>
</evidence>
<dbReference type="PANTHER" id="PTHR12786">
    <property type="entry name" value="SPLICING FACTOR SF3A-RELATED"/>
    <property type="match status" value="1"/>
</dbReference>
<proteinExistence type="inferred from homology"/>
<dbReference type="InterPro" id="IPR025086">
    <property type="entry name" value="SDE2/SF3A3_SAP"/>
</dbReference>
<comment type="subcellular location">
    <subcellularLocation>
        <location evidence="2">Cytoplasm</location>
    </subcellularLocation>
    <subcellularLocation>
        <location evidence="1">Nucleus</location>
    </subcellularLocation>
</comment>
<keyword evidence="6" id="KW-0508">mRNA splicing</keyword>
<evidence type="ECO:0000256" key="5">
    <source>
        <dbReference type="ARBA" id="ARBA00022664"/>
    </source>
</evidence>
<evidence type="ECO:0008006" key="13">
    <source>
        <dbReference type="Google" id="ProtNLM"/>
    </source>
</evidence>
<comment type="similarity">
    <text evidence="3">Belongs to the SDE2 family.</text>
</comment>
<feature type="region of interest" description="Disordered" evidence="9">
    <location>
        <begin position="243"/>
        <end position="269"/>
    </location>
</feature>
<sequence>MAPSPTQVFVRVLDGSTRCLSFNRRDGDDGDDGGATDAENGHVTLGDLRRRLAQLEGVPEAEQLILCGTRMLGGGLGGGGEGGCGGGGDALPLGPLDASGYLPTCTLLLKLAGGKGGFGALLRGAANSAGTTTNFDACRDLSGRRLRHVNGEKKIIEFSKHAEERELEAIALAHINRKDLQIKRKFESIEEEEKARYKLETRAAIENVTDAVQGGLIAATKLDAAARQRKAEERVKEVEVMGRMNSMFGAGGNSDSDSDSDGDGDDDTLVAAGLAPATKRIRGAAGASGASGSGAAVAAAPALYVGKGKGPEFPATSPATPPEETPRAAATASKGLAGKGGATCASNGRPGKAAAVEDTSLPAAIVVQSYACPADLEVFGMDRLKIELTAGGLKCGGSLGERAQRLFLLRDKTLAQLDKKHLAKK</sequence>
<evidence type="ECO:0000256" key="4">
    <source>
        <dbReference type="ARBA" id="ARBA00022490"/>
    </source>
</evidence>
<dbReference type="Pfam" id="PF13297">
    <property type="entry name" value="SDE2_2C"/>
    <property type="match status" value="1"/>
</dbReference>
<evidence type="ECO:0000256" key="6">
    <source>
        <dbReference type="ARBA" id="ARBA00023187"/>
    </source>
</evidence>
<evidence type="ECO:0000256" key="3">
    <source>
        <dbReference type="ARBA" id="ARBA00008726"/>
    </source>
</evidence>
<evidence type="ECO:0000256" key="8">
    <source>
        <dbReference type="ARBA" id="ARBA00023306"/>
    </source>
</evidence>
<gene>
    <name evidence="12" type="ORF">MANT1106_LOCUS6214</name>
</gene>
<dbReference type="PANTHER" id="PTHR12786:SF1">
    <property type="entry name" value="SPLICING REGULATOR SDE2"/>
    <property type="match status" value="1"/>
</dbReference>
<keyword evidence="8" id="KW-0131">Cell cycle</keyword>
<dbReference type="GO" id="GO:0008380">
    <property type="term" value="P:RNA splicing"/>
    <property type="evidence" value="ECO:0007669"/>
    <property type="project" value="UniProtKB-KW"/>
</dbReference>
<feature type="domain" description="SDE2-like" evidence="11">
    <location>
        <begin position="113"/>
        <end position="213"/>
    </location>
</feature>
<evidence type="ECO:0000259" key="11">
    <source>
        <dbReference type="Pfam" id="PF22782"/>
    </source>
</evidence>
<dbReference type="EMBL" id="HBFC01010723">
    <property type="protein sequence ID" value="CAD8703532.1"/>
    <property type="molecule type" value="Transcribed_RNA"/>
</dbReference>
<dbReference type="Pfam" id="PF22782">
    <property type="entry name" value="SDE2"/>
    <property type="match status" value="1"/>
</dbReference>
<feature type="compositionally biased region" description="Acidic residues" evidence="9">
    <location>
        <begin position="256"/>
        <end position="268"/>
    </location>
</feature>
<dbReference type="GO" id="GO:0005634">
    <property type="term" value="C:nucleus"/>
    <property type="evidence" value="ECO:0007669"/>
    <property type="project" value="UniProtKB-SubCell"/>
</dbReference>
<dbReference type="GO" id="GO:0005737">
    <property type="term" value="C:cytoplasm"/>
    <property type="evidence" value="ECO:0007669"/>
    <property type="project" value="UniProtKB-SubCell"/>
</dbReference>
<organism evidence="12">
    <name type="scientific">Mantoniella antarctica</name>
    <dbReference type="NCBI Taxonomy" id="81844"/>
    <lineage>
        <taxon>Eukaryota</taxon>
        <taxon>Viridiplantae</taxon>
        <taxon>Chlorophyta</taxon>
        <taxon>Mamiellophyceae</taxon>
        <taxon>Mamiellales</taxon>
        <taxon>Mamiellaceae</taxon>
        <taxon>Mantoniella</taxon>
    </lineage>
</organism>
<feature type="domain" description="SDE2/SF3A3 SAP" evidence="10">
    <location>
        <begin position="357"/>
        <end position="424"/>
    </location>
</feature>
<keyword evidence="7" id="KW-0539">Nucleus</keyword>
<evidence type="ECO:0000259" key="10">
    <source>
        <dbReference type="Pfam" id="PF13297"/>
    </source>
</evidence>
<protein>
    <recommendedName>
        <fullName evidence="13">Sde2 N-terminal ubiquitin domain-containing protein</fullName>
    </recommendedName>
</protein>
<reference evidence="12" key="1">
    <citation type="submission" date="2021-01" db="EMBL/GenBank/DDBJ databases">
        <authorList>
            <person name="Corre E."/>
            <person name="Pelletier E."/>
            <person name="Niang G."/>
            <person name="Scheremetjew M."/>
            <person name="Finn R."/>
            <person name="Kale V."/>
            <person name="Holt S."/>
            <person name="Cochrane G."/>
            <person name="Meng A."/>
            <person name="Brown T."/>
            <person name="Cohen L."/>
        </authorList>
    </citation>
    <scope>NUCLEOTIDE SEQUENCE</scope>
    <source>
        <strain evidence="12">SL-175</strain>
    </source>
</reference>
<name>A0A7S0SFS1_9CHLO</name>
<dbReference type="AlphaFoldDB" id="A0A7S0SFS1"/>
<keyword evidence="4" id="KW-0963">Cytoplasm</keyword>
<dbReference type="InterPro" id="IPR051421">
    <property type="entry name" value="RNA_Proc_DNA_Dmg_Regulator"/>
</dbReference>
<evidence type="ECO:0000256" key="9">
    <source>
        <dbReference type="SAM" id="MobiDB-lite"/>
    </source>
</evidence>